<evidence type="ECO:0000313" key="2">
    <source>
        <dbReference type="EMBL" id="CAG5012163.1"/>
    </source>
</evidence>
<evidence type="ECO:0000256" key="1">
    <source>
        <dbReference type="SAM" id="Phobius"/>
    </source>
</evidence>
<keyword evidence="3" id="KW-1185">Reference proteome</keyword>
<organism evidence="2 3">
    <name type="scientific">Dyadobacter helix</name>
    <dbReference type="NCBI Taxonomy" id="2822344"/>
    <lineage>
        <taxon>Bacteria</taxon>
        <taxon>Pseudomonadati</taxon>
        <taxon>Bacteroidota</taxon>
        <taxon>Cytophagia</taxon>
        <taxon>Cytophagales</taxon>
        <taxon>Spirosomataceae</taxon>
        <taxon>Dyadobacter</taxon>
    </lineage>
</organism>
<accession>A0A916JGK9</accession>
<comment type="caution">
    <text evidence="2">The sequence shown here is derived from an EMBL/GenBank/DDBJ whole genome shotgun (WGS) entry which is preliminary data.</text>
</comment>
<sequence>MDGNEGSGWQPYYQFAVHIIVASLIFVLIALAAVGLGYFVHYLEEKKTSAFIIYTLTFVEYLIFIIDVFLYLLQIIEHSLKTGKKLWKQIIS</sequence>
<dbReference type="EMBL" id="CAJRAF010000002">
    <property type="protein sequence ID" value="CAG5012163.1"/>
    <property type="molecule type" value="Genomic_DNA"/>
</dbReference>
<proteinExistence type="predicted"/>
<feature type="transmembrane region" description="Helical" evidence="1">
    <location>
        <begin position="12"/>
        <end position="39"/>
    </location>
</feature>
<dbReference type="AlphaFoldDB" id="A0A916JGK9"/>
<gene>
    <name evidence="2" type="ORF">DYBT9275_05120</name>
</gene>
<keyword evidence="1" id="KW-0812">Transmembrane</keyword>
<evidence type="ECO:0000313" key="3">
    <source>
        <dbReference type="Proteomes" id="UP000680038"/>
    </source>
</evidence>
<name>A0A916JGK9_9BACT</name>
<dbReference type="RefSeq" id="WP_215241369.1">
    <property type="nucleotide sequence ID" value="NZ_CAJRAF010000002.1"/>
</dbReference>
<keyword evidence="1" id="KW-0472">Membrane</keyword>
<keyword evidence="1" id="KW-1133">Transmembrane helix</keyword>
<protein>
    <submittedName>
        <fullName evidence="2">Uncharacterized protein</fullName>
    </submittedName>
</protein>
<feature type="transmembrane region" description="Helical" evidence="1">
    <location>
        <begin position="51"/>
        <end position="76"/>
    </location>
</feature>
<dbReference type="Proteomes" id="UP000680038">
    <property type="component" value="Unassembled WGS sequence"/>
</dbReference>
<reference evidence="2" key="1">
    <citation type="submission" date="2021-04" db="EMBL/GenBank/DDBJ databases">
        <authorList>
            <person name="Rodrigo-Torres L."/>
            <person name="Arahal R. D."/>
            <person name="Lucena T."/>
        </authorList>
    </citation>
    <scope>NUCLEOTIDE SEQUENCE</scope>
    <source>
        <strain evidence="2">CECT 9275</strain>
    </source>
</reference>